<dbReference type="SUPFAM" id="SSF52980">
    <property type="entry name" value="Restriction endonuclease-like"/>
    <property type="match status" value="1"/>
</dbReference>
<evidence type="ECO:0000313" key="1">
    <source>
        <dbReference type="EMBL" id="HEW53210.1"/>
    </source>
</evidence>
<accession>A0A7C2V9E4</accession>
<reference evidence="1" key="1">
    <citation type="journal article" date="2020" name="mSystems">
        <title>Genome- and Community-Level Interaction Insights into Carbon Utilization and Element Cycling Functions of Hydrothermarchaeota in Hydrothermal Sediment.</title>
        <authorList>
            <person name="Zhou Z."/>
            <person name="Liu Y."/>
            <person name="Xu W."/>
            <person name="Pan J."/>
            <person name="Luo Z.H."/>
            <person name="Li M."/>
        </authorList>
    </citation>
    <scope>NUCLEOTIDE SEQUENCE [LARGE SCALE GENOMIC DNA]</scope>
    <source>
        <strain evidence="1">SpSt-16</strain>
    </source>
</reference>
<gene>
    <name evidence="1" type="ORF">ENO77_03490</name>
</gene>
<protein>
    <recommendedName>
        <fullName evidence="2">Endonuclease</fullName>
    </recommendedName>
</protein>
<evidence type="ECO:0008006" key="2">
    <source>
        <dbReference type="Google" id="ProtNLM"/>
    </source>
</evidence>
<sequence>MIVQKLVERLESAGFDVYSYVWVNGLEIDVLALEHGFDRSYVYIYEVKSRAKPKLVKQVYNRIGLADYIYVVVPARLYPWVIKRLEPSIGVVFYLSGDLFIFRQAGFIGNGARVLEFLKHADFRAFPVMVGQET</sequence>
<organism evidence="1">
    <name type="scientific">Ignisphaera aggregans</name>
    <dbReference type="NCBI Taxonomy" id="334771"/>
    <lineage>
        <taxon>Archaea</taxon>
        <taxon>Thermoproteota</taxon>
        <taxon>Thermoprotei</taxon>
        <taxon>Desulfurococcales</taxon>
        <taxon>Desulfurococcaceae</taxon>
        <taxon>Ignisphaera</taxon>
    </lineage>
</organism>
<dbReference type="EMBL" id="DSGT01000009">
    <property type="protein sequence ID" value="HEW53210.1"/>
    <property type="molecule type" value="Genomic_DNA"/>
</dbReference>
<dbReference type="AlphaFoldDB" id="A0A7C2V9E4"/>
<proteinExistence type="predicted"/>
<comment type="caution">
    <text evidence="1">The sequence shown here is derived from an EMBL/GenBank/DDBJ whole genome shotgun (WGS) entry which is preliminary data.</text>
</comment>
<dbReference type="InterPro" id="IPR011335">
    <property type="entry name" value="Restrct_endonuc-II-like"/>
</dbReference>
<name>A0A7C2V9E4_9CREN</name>